<gene>
    <name evidence="9 11" type="primary">lspA</name>
    <name evidence="11" type="ORF">JBF11_08700</name>
</gene>
<dbReference type="PRINTS" id="PR00781">
    <property type="entry name" value="LIPOSIGPTASE"/>
</dbReference>
<keyword evidence="12" id="KW-1185">Reference proteome</keyword>
<comment type="caution">
    <text evidence="9">Lacks conserved residue(s) required for the propagation of feature annotation.</text>
</comment>
<keyword evidence="6 9" id="KW-0378">Hydrolase</keyword>
<dbReference type="Proteomes" id="UP001058120">
    <property type="component" value="Chromosome"/>
</dbReference>
<evidence type="ECO:0000256" key="5">
    <source>
        <dbReference type="ARBA" id="ARBA00022750"/>
    </source>
</evidence>
<evidence type="ECO:0000256" key="7">
    <source>
        <dbReference type="ARBA" id="ARBA00022989"/>
    </source>
</evidence>
<evidence type="ECO:0000313" key="12">
    <source>
        <dbReference type="Proteomes" id="UP001058120"/>
    </source>
</evidence>
<evidence type="ECO:0000256" key="4">
    <source>
        <dbReference type="ARBA" id="ARBA00022692"/>
    </source>
</evidence>
<protein>
    <recommendedName>
        <fullName evidence="9">Lipoprotein signal peptidase</fullName>
        <ecNumber evidence="9">3.4.23.36</ecNumber>
    </recommendedName>
    <alternativeName>
        <fullName evidence="9">Prolipoprotein signal peptidase</fullName>
    </alternativeName>
    <alternativeName>
        <fullName evidence="9">Signal peptidase II</fullName>
        <shortName evidence="9">SPase II</shortName>
    </alternativeName>
</protein>
<comment type="pathway">
    <text evidence="9">Protein modification; lipoprotein biosynthesis (signal peptide cleavage).</text>
</comment>
<dbReference type="GO" id="GO:0004190">
    <property type="term" value="F:aspartic-type endopeptidase activity"/>
    <property type="evidence" value="ECO:0007669"/>
    <property type="project" value="UniProtKB-EC"/>
</dbReference>
<dbReference type="InterPro" id="IPR001872">
    <property type="entry name" value="Peptidase_A8"/>
</dbReference>
<feature type="transmembrane region" description="Helical" evidence="9">
    <location>
        <begin position="66"/>
        <end position="85"/>
    </location>
</feature>
<evidence type="ECO:0000256" key="10">
    <source>
        <dbReference type="RuleBase" id="RU004181"/>
    </source>
</evidence>
<dbReference type="EMBL" id="CP065938">
    <property type="protein sequence ID" value="UWX05512.1"/>
    <property type="molecule type" value="Genomic_DNA"/>
</dbReference>
<keyword evidence="7 9" id="KW-1133">Transmembrane helix</keyword>
<dbReference type="Pfam" id="PF01252">
    <property type="entry name" value="Peptidase_A8"/>
    <property type="match status" value="1"/>
</dbReference>
<evidence type="ECO:0000256" key="9">
    <source>
        <dbReference type="HAMAP-Rule" id="MF_00161"/>
    </source>
</evidence>
<evidence type="ECO:0000256" key="3">
    <source>
        <dbReference type="ARBA" id="ARBA00022670"/>
    </source>
</evidence>
<comment type="subcellular location">
    <subcellularLocation>
        <location evidence="9">Cell membrane</location>
        <topology evidence="9">Multi-pass membrane protein</topology>
    </subcellularLocation>
</comment>
<evidence type="ECO:0000256" key="1">
    <source>
        <dbReference type="ARBA" id="ARBA00006139"/>
    </source>
</evidence>
<dbReference type="PANTHER" id="PTHR33695:SF1">
    <property type="entry name" value="LIPOPROTEIN SIGNAL PEPTIDASE"/>
    <property type="match status" value="1"/>
</dbReference>
<feature type="transmembrane region" description="Helical" evidence="9">
    <location>
        <begin position="94"/>
        <end position="111"/>
    </location>
</feature>
<keyword evidence="4 9" id="KW-0812">Transmembrane</keyword>
<keyword evidence="5 9" id="KW-0064">Aspartyl protease</keyword>
<dbReference type="PANTHER" id="PTHR33695">
    <property type="entry name" value="LIPOPROTEIN SIGNAL PEPTIDASE"/>
    <property type="match status" value="1"/>
</dbReference>
<accession>A0ABY5Y1B1</accession>
<reference evidence="11" key="1">
    <citation type="submission" date="2020-12" db="EMBL/GenBank/DDBJ databases">
        <title>Taurinivorans muris gen. nov., sp. nov., fundamental and realized metabolic niche of a ubiquitous sulfidogenic bacterium in the murine intestine.</title>
        <authorList>
            <person name="Ye H."/>
            <person name="Hanson B.T."/>
            <person name="Loy A."/>
        </authorList>
    </citation>
    <scope>NUCLEOTIDE SEQUENCE</scope>
    <source>
        <strain evidence="11">LT0009</strain>
    </source>
</reference>
<evidence type="ECO:0000256" key="2">
    <source>
        <dbReference type="ARBA" id="ARBA00022475"/>
    </source>
</evidence>
<comment type="catalytic activity">
    <reaction evidence="9">
        <text>Release of signal peptides from bacterial membrane prolipoproteins. Hydrolyzes -Xaa-Yaa-Zaa-|-(S,diacylglyceryl)Cys-, in which Xaa is hydrophobic (preferably Leu), and Yaa (Ala or Ser) and Zaa (Gly or Ala) have small, neutral side chains.</text>
        <dbReference type="EC" id="3.4.23.36"/>
    </reaction>
</comment>
<sequence length="159" mass="18476">MVKDNRYPILIIFAVLWIIADQASKAAIVRNIPLYDGFAVIPFFNIVHVRNYGAAFGFLNNPESSWQFWFFVFVTMAALGIILHFMRKMPYSKILSFGFACILGGAAGNFIDRVRLRYVIDFIDLYYKEWHWPVFNIADIAICFGTFLVAYIFYKSPDR</sequence>
<proteinExistence type="inferred from homology"/>
<evidence type="ECO:0000313" key="11">
    <source>
        <dbReference type="EMBL" id="UWX05512.1"/>
    </source>
</evidence>
<feature type="transmembrane region" description="Helical" evidence="9">
    <location>
        <begin position="131"/>
        <end position="154"/>
    </location>
</feature>
<keyword evidence="2 9" id="KW-1003">Cell membrane</keyword>
<evidence type="ECO:0000256" key="6">
    <source>
        <dbReference type="ARBA" id="ARBA00022801"/>
    </source>
</evidence>
<comment type="similarity">
    <text evidence="1 9 10">Belongs to the peptidase A8 family.</text>
</comment>
<organism evidence="11 12">
    <name type="scientific">Taurinivorans muris</name>
    <dbReference type="NCBI Taxonomy" id="2787751"/>
    <lineage>
        <taxon>Bacteria</taxon>
        <taxon>Pseudomonadati</taxon>
        <taxon>Thermodesulfobacteriota</taxon>
        <taxon>Desulfovibrionia</taxon>
        <taxon>Desulfovibrionales</taxon>
        <taxon>Desulfovibrionaceae</taxon>
        <taxon>Taurinivorans</taxon>
    </lineage>
</organism>
<dbReference type="HAMAP" id="MF_00161">
    <property type="entry name" value="LspA"/>
    <property type="match status" value="1"/>
</dbReference>
<name>A0ABY5Y1B1_9BACT</name>
<dbReference type="NCBIfam" id="TIGR00077">
    <property type="entry name" value="lspA"/>
    <property type="match status" value="1"/>
</dbReference>
<feature type="active site" evidence="9">
    <location>
        <position position="121"/>
    </location>
</feature>
<dbReference type="EC" id="3.4.23.36" evidence="9"/>
<keyword evidence="3 9" id="KW-0645">Protease</keyword>
<feature type="active site" evidence="9">
    <location>
        <position position="139"/>
    </location>
</feature>
<dbReference type="RefSeq" id="WP_334315095.1">
    <property type="nucleotide sequence ID" value="NZ_CP065938.1"/>
</dbReference>
<evidence type="ECO:0000256" key="8">
    <source>
        <dbReference type="ARBA" id="ARBA00023136"/>
    </source>
</evidence>
<comment type="function">
    <text evidence="9">This protein specifically catalyzes the removal of signal peptides from prolipoproteins.</text>
</comment>
<keyword evidence="8 9" id="KW-0472">Membrane</keyword>